<reference evidence="1" key="3">
    <citation type="submission" date="2020-02" db="EMBL/GenBank/DDBJ databases">
        <authorList>
            <person name="Matsumoto Y."/>
            <person name="Motooka D."/>
            <person name="Nakamura S."/>
        </authorList>
    </citation>
    <scope>NUCLEOTIDE SEQUENCE</scope>
    <source>
        <strain evidence="1">JCM 6377</strain>
    </source>
</reference>
<dbReference type="Proteomes" id="UP000465302">
    <property type="component" value="Unassembled WGS sequence"/>
</dbReference>
<evidence type="ECO:0000313" key="4">
    <source>
        <dbReference type="Proteomes" id="UP000465302"/>
    </source>
</evidence>
<keyword evidence="3" id="KW-1185">Reference proteome</keyword>
<evidence type="ECO:0000313" key="1">
    <source>
        <dbReference type="EMBL" id="GFG51595.1"/>
    </source>
</evidence>
<dbReference type="EMBL" id="BLKS01000001">
    <property type="protein sequence ID" value="GFG51595.1"/>
    <property type="molecule type" value="Genomic_DNA"/>
</dbReference>
<protein>
    <submittedName>
        <fullName evidence="2">Uncharacterized protein</fullName>
    </submittedName>
</protein>
<comment type="caution">
    <text evidence="2">The sequence shown here is derived from an EMBL/GenBank/DDBJ whole genome shotgun (WGS) entry which is preliminary data.</text>
</comment>
<reference evidence="2 3" key="1">
    <citation type="submission" date="2017-10" db="EMBL/GenBank/DDBJ databases">
        <title>The new phylogeny of genus Mycobacterium.</title>
        <authorList>
            <person name="Tortoli E."/>
            <person name="Trovato A."/>
            <person name="Cirillo D.M."/>
        </authorList>
    </citation>
    <scope>NUCLEOTIDE SEQUENCE [LARGE SCALE GENOMIC DNA]</scope>
    <source>
        <strain evidence="2 3">CCUG37673</strain>
    </source>
</reference>
<name>A0A2A7MNS8_MYCAG</name>
<evidence type="ECO:0000313" key="3">
    <source>
        <dbReference type="Proteomes" id="UP000220914"/>
    </source>
</evidence>
<evidence type="ECO:0000313" key="2">
    <source>
        <dbReference type="EMBL" id="PEG33452.1"/>
    </source>
</evidence>
<organism evidence="2 3">
    <name type="scientific">Mycolicibacterium agri</name>
    <name type="common">Mycobacterium agri</name>
    <dbReference type="NCBI Taxonomy" id="36811"/>
    <lineage>
        <taxon>Bacteria</taxon>
        <taxon>Bacillati</taxon>
        <taxon>Actinomycetota</taxon>
        <taxon>Actinomycetes</taxon>
        <taxon>Mycobacteriales</taxon>
        <taxon>Mycobacteriaceae</taxon>
        <taxon>Mycolicibacterium</taxon>
    </lineage>
</organism>
<dbReference type="AlphaFoldDB" id="A0A2A7MNS8"/>
<dbReference type="EMBL" id="PDCP01000113">
    <property type="protein sequence ID" value="PEG33452.1"/>
    <property type="molecule type" value="Genomic_DNA"/>
</dbReference>
<gene>
    <name evidence="2" type="ORF">CQY20_30760</name>
    <name evidence="1" type="ORF">MAGR_30360</name>
</gene>
<proteinExistence type="predicted"/>
<reference evidence="1 4" key="2">
    <citation type="journal article" date="2019" name="Emerg. Microbes Infect.">
        <title>Comprehensive subspecies identification of 175 nontuberculous mycobacteria species based on 7547 genomic profiles.</title>
        <authorList>
            <person name="Matsumoto Y."/>
            <person name="Kinjo T."/>
            <person name="Motooka D."/>
            <person name="Nabeya D."/>
            <person name="Jung N."/>
            <person name="Uechi K."/>
            <person name="Horii T."/>
            <person name="Iida T."/>
            <person name="Fujita J."/>
            <person name="Nakamura S."/>
        </authorList>
    </citation>
    <scope>NUCLEOTIDE SEQUENCE [LARGE SCALE GENOMIC DNA]</scope>
    <source>
        <strain evidence="1 4">JCM 6377</strain>
    </source>
</reference>
<sequence length="93" mass="10287">MEVTVADLPYVSEFQVKVEQHESGWDVVTIADGERSVISQHPDKTAADYAAEQIQRTATRHLGAAQQVEPDPAKYCCASLRMTMMASMGWTTI</sequence>
<dbReference type="Proteomes" id="UP000220914">
    <property type="component" value="Unassembled WGS sequence"/>
</dbReference>
<accession>A0A2A7MNS8</accession>